<accession>A0ABP1AUZ5</accession>
<sequence length="140" mass="15955">MASRTITSYGPQAAQANEEPPPKSSLDLTLTQHPRDEKPEPREVRARLEVEPPRAWYYRISPNSRTLVILLQVDPAAGDEPETVCEACYKTEDTSIFAWSSVPSVGHYRWLRGPIPRLPPNSKADYLVRTIRRILDFLQL</sequence>
<organism evidence="2 3">
    <name type="scientific">Sphagnum jensenii</name>
    <dbReference type="NCBI Taxonomy" id="128206"/>
    <lineage>
        <taxon>Eukaryota</taxon>
        <taxon>Viridiplantae</taxon>
        <taxon>Streptophyta</taxon>
        <taxon>Embryophyta</taxon>
        <taxon>Bryophyta</taxon>
        <taxon>Sphagnophytina</taxon>
        <taxon>Sphagnopsida</taxon>
        <taxon>Sphagnales</taxon>
        <taxon>Sphagnaceae</taxon>
        <taxon>Sphagnum</taxon>
    </lineage>
</organism>
<reference evidence="2" key="1">
    <citation type="submission" date="2024-03" db="EMBL/GenBank/DDBJ databases">
        <authorList>
            <consortium name="ELIXIR-Norway"/>
            <consortium name="Elixir Norway"/>
        </authorList>
    </citation>
    <scope>NUCLEOTIDE SEQUENCE</scope>
</reference>
<feature type="region of interest" description="Disordered" evidence="1">
    <location>
        <begin position="1"/>
        <end position="46"/>
    </location>
</feature>
<evidence type="ECO:0000313" key="3">
    <source>
        <dbReference type="Proteomes" id="UP001497522"/>
    </source>
</evidence>
<gene>
    <name evidence="2" type="ORF">CSSPJE1EN2_LOCUS9321</name>
</gene>
<evidence type="ECO:0000313" key="2">
    <source>
        <dbReference type="EMBL" id="CAK9866326.1"/>
    </source>
</evidence>
<proteinExistence type="predicted"/>
<evidence type="ECO:0000256" key="1">
    <source>
        <dbReference type="SAM" id="MobiDB-lite"/>
    </source>
</evidence>
<protein>
    <submittedName>
        <fullName evidence="2">Uncharacterized protein</fullName>
    </submittedName>
</protein>
<keyword evidence="3" id="KW-1185">Reference proteome</keyword>
<name>A0ABP1AUZ5_9BRYO</name>
<dbReference type="EMBL" id="OZ023717">
    <property type="protein sequence ID" value="CAK9866326.1"/>
    <property type="molecule type" value="Genomic_DNA"/>
</dbReference>
<dbReference type="Proteomes" id="UP001497522">
    <property type="component" value="Chromosome 16"/>
</dbReference>
<feature type="compositionally biased region" description="Basic and acidic residues" evidence="1">
    <location>
        <begin position="33"/>
        <end position="46"/>
    </location>
</feature>
<feature type="compositionally biased region" description="Polar residues" evidence="1">
    <location>
        <begin position="1"/>
        <end position="10"/>
    </location>
</feature>